<sequence length="133" mass="14480">MREYSMTVFVPNSVILYASDIEASTAFYRGILGHGPIETYPGFSVFKLSDDLTLGLQAADEIEPAAEPYVGGGELSLSDVERADVDSLHARWRALGIPMLMEPALLEFGYTFVATDPDGHRLRVCATDTSSFA</sequence>
<dbReference type="AlphaFoldDB" id="U1Q654"/>
<dbReference type="Pfam" id="PF00903">
    <property type="entry name" value="Glyoxalase"/>
    <property type="match status" value="1"/>
</dbReference>
<comment type="caution">
    <text evidence="2">The sequence shown here is derived from an EMBL/GenBank/DDBJ whole genome shotgun (WGS) entry which is preliminary data.</text>
</comment>
<accession>U1Q654</accession>
<dbReference type="Gene3D" id="3.30.720.110">
    <property type="match status" value="1"/>
</dbReference>
<protein>
    <submittedName>
        <fullName evidence="2">Glyoxalase family protein</fullName>
    </submittedName>
</protein>
<reference evidence="2 3" key="1">
    <citation type="submission" date="2013-06" db="EMBL/GenBank/DDBJ databases">
        <authorList>
            <person name="Weinstock G."/>
            <person name="Sodergren E."/>
            <person name="Lobos E.A."/>
            <person name="Fulton L."/>
            <person name="Fulton R."/>
            <person name="Courtney L."/>
            <person name="Fronick C."/>
            <person name="O'Laughlin M."/>
            <person name="Godfrey J."/>
            <person name="Wilson R.M."/>
            <person name="Miner T."/>
            <person name="Farmer C."/>
            <person name="Delehaunty K."/>
            <person name="Cordes M."/>
            <person name="Minx P."/>
            <person name="Tomlinson C."/>
            <person name="Chen J."/>
            <person name="Wollam A."/>
            <person name="Pepin K.H."/>
            <person name="Bhonagiri V."/>
            <person name="Zhang X."/>
            <person name="Warren W."/>
            <person name="Mitreva M."/>
            <person name="Mardis E.R."/>
            <person name="Wilson R.K."/>
        </authorList>
    </citation>
    <scope>NUCLEOTIDE SEQUENCE [LARGE SCALE GENOMIC DNA]</scope>
    <source>
        <strain evidence="2 3">F0510</strain>
    </source>
</reference>
<dbReference type="InterPro" id="IPR026275">
    <property type="entry name" value="Glyoxalase/dOase/EhpR"/>
</dbReference>
<name>U1Q654_9ACTO</name>
<dbReference type="SUPFAM" id="SSF54593">
    <property type="entry name" value="Glyoxalase/Bleomycin resistance protein/Dihydroxybiphenyl dioxygenase"/>
    <property type="match status" value="1"/>
</dbReference>
<dbReference type="HOGENOM" id="CLU_163370_1_0_11"/>
<dbReference type="EMBL" id="AWSD01000234">
    <property type="protein sequence ID" value="ERH18001.1"/>
    <property type="molecule type" value="Genomic_DNA"/>
</dbReference>
<proteinExistence type="predicted"/>
<dbReference type="InterPro" id="IPR037523">
    <property type="entry name" value="VOC_core"/>
</dbReference>
<feature type="domain" description="VOC" evidence="1">
    <location>
        <begin position="10"/>
        <end position="127"/>
    </location>
</feature>
<gene>
    <name evidence="2" type="ORF">HMPREF1549_02137</name>
</gene>
<organism evidence="2 3">
    <name type="scientific">Actinomyces johnsonii F0510</name>
    <dbReference type="NCBI Taxonomy" id="1227262"/>
    <lineage>
        <taxon>Bacteria</taxon>
        <taxon>Bacillati</taxon>
        <taxon>Actinomycetota</taxon>
        <taxon>Actinomycetes</taxon>
        <taxon>Actinomycetales</taxon>
        <taxon>Actinomycetaceae</taxon>
        <taxon>Actinomyces</taxon>
    </lineage>
</organism>
<dbReference type="InterPro" id="IPR004360">
    <property type="entry name" value="Glyas_Fos-R_dOase_dom"/>
</dbReference>
<dbReference type="PROSITE" id="PS51819">
    <property type="entry name" value="VOC"/>
    <property type="match status" value="1"/>
</dbReference>
<dbReference type="Proteomes" id="UP000016498">
    <property type="component" value="Unassembled WGS sequence"/>
</dbReference>
<evidence type="ECO:0000313" key="3">
    <source>
        <dbReference type="Proteomes" id="UP000016498"/>
    </source>
</evidence>
<dbReference type="InterPro" id="IPR029068">
    <property type="entry name" value="Glyas_Bleomycin-R_OHBP_Dase"/>
</dbReference>
<dbReference type="PIRSF" id="PIRSF039020">
    <property type="entry name" value="EhpR"/>
    <property type="match status" value="1"/>
</dbReference>
<evidence type="ECO:0000313" key="2">
    <source>
        <dbReference type="EMBL" id="ERH18001.1"/>
    </source>
</evidence>
<dbReference type="Gene3D" id="3.30.720.120">
    <property type="match status" value="1"/>
</dbReference>
<evidence type="ECO:0000259" key="1">
    <source>
        <dbReference type="PROSITE" id="PS51819"/>
    </source>
</evidence>
<dbReference type="PATRIC" id="fig|1227262.3.peg.1749"/>